<evidence type="ECO:0000256" key="1">
    <source>
        <dbReference type="PROSITE-ProRule" id="PRU00042"/>
    </source>
</evidence>
<organism evidence="5 6">
    <name type="scientific">Leptomonas seymouri</name>
    <dbReference type="NCBI Taxonomy" id="5684"/>
    <lineage>
        <taxon>Eukaryota</taxon>
        <taxon>Discoba</taxon>
        <taxon>Euglenozoa</taxon>
        <taxon>Kinetoplastea</taxon>
        <taxon>Metakinetoplastina</taxon>
        <taxon>Trypanosomatida</taxon>
        <taxon>Trypanosomatidae</taxon>
        <taxon>Leishmaniinae</taxon>
        <taxon>Leptomonas</taxon>
    </lineage>
</organism>
<feature type="domain" description="C2H2-type" evidence="4">
    <location>
        <begin position="88"/>
        <end position="111"/>
    </location>
</feature>
<evidence type="ECO:0000313" key="5">
    <source>
        <dbReference type="EMBL" id="KPI83423.1"/>
    </source>
</evidence>
<feature type="region of interest" description="Disordered" evidence="3">
    <location>
        <begin position="350"/>
        <end position="436"/>
    </location>
</feature>
<keyword evidence="1" id="KW-0862">Zinc</keyword>
<dbReference type="InterPro" id="IPR013087">
    <property type="entry name" value="Znf_C2H2_type"/>
</dbReference>
<evidence type="ECO:0000259" key="4">
    <source>
        <dbReference type="PROSITE" id="PS50157"/>
    </source>
</evidence>
<keyword evidence="2" id="KW-0175">Coiled coil</keyword>
<dbReference type="Gene3D" id="3.30.160.60">
    <property type="entry name" value="Classic Zinc Finger"/>
    <property type="match status" value="1"/>
</dbReference>
<feature type="coiled-coil region" evidence="2">
    <location>
        <begin position="123"/>
        <end position="157"/>
    </location>
</feature>
<protein>
    <recommendedName>
        <fullName evidence="4">C2H2-type domain-containing protein</fullName>
    </recommendedName>
</protein>
<accession>A0A0N1HS86</accession>
<dbReference type="GO" id="GO:0008270">
    <property type="term" value="F:zinc ion binding"/>
    <property type="evidence" value="ECO:0007669"/>
    <property type="project" value="UniProtKB-KW"/>
</dbReference>
<dbReference type="VEuPathDB" id="TriTrypDB:Lsey_0378_0020"/>
<feature type="compositionally biased region" description="Basic residues" evidence="3">
    <location>
        <begin position="409"/>
        <end position="421"/>
    </location>
</feature>
<name>A0A0N1HS86_LEPSE</name>
<dbReference type="OrthoDB" id="273792at2759"/>
<keyword evidence="1" id="KW-0863">Zinc-finger</keyword>
<sequence length="436" mass="46552">MSCQSAFRIQRLRLAPLRCLCLTATSLWRSPRLSCELHRASGGIRAAAAANHLSLRLCQTRSTPSTTHAASAGSVAASTSPTPIRDRFVCPECGKHFLCSANLLRHRSARHGLHVVTPQEAARAELVAKNAELQQELTRLRARVQQLKEEAPSARTASCTAPDSAATSAMTRAYPSAVPTGQLMDVDEGLAREWQRSGVALGTGISFAHCVGTVRGPVQLGTLAGAPPETAPRVVQFMLETHGYRERRPGQLMMYRAHTPVRYIPSQPYHNEGSLRATDRAAALFSVCEGDVVCVQGHYGLHNSYDMVSKRPVENAVIEADVVGLLRRAGAAESAAAAVTETEARSATAFAAPCAETSSQGEPVEAMRRPAPSFGPEAALPHAPPGPLNSAPASTTKRGVGGREGARLQGRKTRSRRRRTRGGPLPPPSSPTSCYR</sequence>
<gene>
    <name evidence="5" type="ORF">ABL78_7540</name>
</gene>
<dbReference type="Proteomes" id="UP000038009">
    <property type="component" value="Unassembled WGS sequence"/>
</dbReference>
<dbReference type="PROSITE" id="PS00028">
    <property type="entry name" value="ZINC_FINGER_C2H2_1"/>
    <property type="match status" value="1"/>
</dbReference>
<keyword evidence="6" id="KW-1185">Reference proteome</keyword>
<dbReference type="AlphaFoldDB" id="A0A0N1HS86"/>
<keyword evidence="1" id="KW-0479">Metal-binding</keyword>
<evidence type="ECO:0000256" key="3">
    <source>
        <dbReference type="SAM" id="MobiDB-lite"/>
    </source>
</evidence>
<dbReference type="CDD" id="cd23672">
    <property type="entry name" value="MPSS5_OBF_C"/>
    <property type="match status" value="1"/>
</dbReference>
<dbReference type="PROSITE" id="PS50157">
    <property type="entry name" value="ZINC_FINGER_C2H2_2"/>
    <property type="match status" value="1"/>
</dbReference>
<dbReference type="EMBL" id="LJSK01000378">
    <property type="protein sequence ID" value="KPI83423.1"/>
    <property type="molecule type" value="Genomic_DNA"/>
</dbReference>
<reference evidence="5 6" key="1">
    <citation type="journal article" date="2015" name="PLoS Pathog.">
        <title>Leptomonas seymouri: Adaptations to the Dixenous Life Cycle Analyzed by Genome Sequencing, Transcriptome Profiling and Co-infection with Leishmania donovani.</title>
        <authorList>
            <person name="Kraeva N."/>
            <person name="Butenko A."/>
            <person name="Hlavacova J."/>
            <person name="Kostygov A."/>
            <person name="Myskova J."/>
            <person name="Grybchuk D."/>
            <person name="Lestinova T."/>
            <person name="Votypka J."/>
            <person name="Volf P."/>
            <person name="Opperdoes F."/>
            <person name="Flegontov P."/>
            <person name="Lukes J."/>
            <person name="Yurchenko V."/>
        </authorList>
    </citation>
    <scope>NUCLEOTIDE SEQUENCE [LARGE SCALE GENOMIC DNA]</scope>
    <source>
        <strain evidence="5 6">ATCC 30220</strain>
    </source>
</reference>
<comment type="caution">
    <text evidence="5">The sequence shown here is derived from an EMBL/GenBank/DDBJ whole genome shotgun (WGS) entry which is preliminary data.</text>
</comment>
<proteinExistence type="predicted"/>
<evidence type="ECO:0000313" key="6">
    <source>
        <dbReference type="Proteomes" id="UP000038009"/>
    </source>
</evidence>
<evidence type="ECO:0000256" key="2">
    <source>
        <dbReference type="SAM" id="Coils"/>
    </source>
</evidence>